<evidence type="ECO:0000313" key="3">
    <source>
        <dbReference type="Proteomes" id="UP000572377"/>
    </source>
</evidence>
<dbReference type="RefSeq" id="WP_171327013.1">
    <property type="nucleotide sequence ID" value="NZ_JABFBC010000006.1"/>
</dbReference>
<dbReference type="AlphaFoldDB" id="A0A849L6V2"/>
<comment type="caution">
    <text evidence="2">The sequence shown here is derived from an EMBL/GenBank/DDBJ whole genome shotgun (WGS) entry which is preliminary data.</text>
</comment>
<evidence type="ECO:0000313" key="2">
    <source>
        <dbReference type="EMBL" id="NNU82136.1"/>
    </source>
</evidence>
<name>A0A849L6V2_9RHOB</name>
<dbReference type="Pfam" id="PF10592">
    <property type="entry name" value="AIPR"/>
    <property type="match status" value="1"/>
</dbReference>
<dbReference type="Proteomes" id="UP000572377">
    <property type="component" value="Unassembled WGS sequence"/>
</dbReference>
<protein>
    <recommendedName>
        <fullName evidence="1">Abortive phage infection protein C-terminal domain-containing protein</fullName>
    </recommendedName>
</protein>
<proteinExistence type="predicted"/>
<evidence type="ECO:0000259" key="1">
    <source>
        <dbReference type="Pfam" id="PF10592"/>
    </source>
</evidence>
<feature type="domain" description="Abortive phage infection protein C-terminal" evidence="1">
    <location>
        <begin position="16"/>
        <end position="126"/>
    </location>
</feature>
<dbReference type="EMBL" id="JABFBC010000006">
    <property type="protein sequence ID" value="NNU82136.1"/>
    <property type="molecule type" value="Genomic_DNA"/>
</dbReference>
<accession>A0A849L6V2</accession>
<keyword evidence="3" id="KW-1185">Reference proteome</keyword>
<sequence>MHRPPTRQRRCAGAAQKNFAAFAREIGEAWSKSDVGYDELWYRRLIAKAIIFRKLEAEVPKQPWYEGGYRANIVTYAMAKVFHDANSDNQVLDLDAIWRRQAVSDALQQALLLAAAEANDVITNPPTGVRNMSEWAKQQACWNGLKGRRLDYGPEFESCLVLKETARTRQRDEKKERQAKEGIAAQSEVVGRGPAFWQDILARGMAERKLSPMDQQILQVCASMPRRVPSERQSQHAMTVLARLRDLGVVSE</sequence>
<dbReference type="InterPro" id="IPR018891">
    <property type="entry name" value="AIPR_C"/>
</dbReference>
<organism evidence="2 3">
    <name type="scientific">Halovulum dunhuangense</name>
    <dbReference type="NCBI Taxonomy" id="1505036"/>
    <lineage>
        <taxon>Bacteria</taxon>
        <taxon>Pseudomonadati</taxon>
        <taxon>Pseudomonadota</taxon>
        <taxon>Alphaproteobacteria</taxon>
        <taxon>Rhodobacterales</taxon>
        <taxon>Paracoccaceae</taxon>
        <taxon>Halovulum</taxon>
    </lineage>
</organism>
<gene>
    <name evidence="2" type="ORF">HMH01_16995</name>
</gene>
<reference evidence="2 3" key="1">
    <citation type="submission" date="2020-05" db="EMBL/GenBank/DDBJ databases">
        <title>Gimesia benthica sp. nov., a novel planctomycete isolated from a deep-sea water sample of the Northwest Indian Ocean.</title>
        <authorList>
            <person name="Wang J."/>
            <person name="Ruan C."/>
            <person name="Song L."/>
            <person name="Zhu Y."/>
            <person name="Li A."/>
            <person name="Zheng X."/>
            <person name="Wang L."/>
            <person name="Lu Z."/>
            <person name="Huang Y."/>
            <person name="Du W."/>
            <person name="Zhou Y."/>
            <person name="Huang L."/>
            <person name="Dai X."/>
        </authorList>
    </citation>
    <scope>NUCLEOTIDE SEQUENCE [LARGE SCALE GENOMIC DNA]</scope>
    <source>
        <strain evidence="2 3">YYQ-30</strain>
    </source>
</reference>